<protein>
    <recommendedName>
        <fullName evidence="2">HPt domain-containing protein</fullName>
    </recommendedName>
</protein>
<evidence type="ECO:0000256" key="1">
    <source>
        <dbReference type="ARBA" id="ARBA00023012"/>
    </source>
</evidence>
<evidence type="ECO:0000313" key="4">
    <source>
        <dbReference type="Proteomes" id="UP000076661"/>
    </source>
</evidence>
<proteinExistence type="predicted"/>
<dbReference type="InterPro" id="IPR036641">
    <property type="entry name" value="HPT_dom_sf"/>
</dbReference>
<accession>A0A162CL93</accession>
<feature type="domain" description="HPt" evidence="2">
    <location>
        <begin position="32"/>
        <end position="90"/>
    </location>
</feature>
<dbReference type="EMBL" id="AUXX01000001">
    <property type="protein sequence ID" value="KZN70343.1"/>
    <property type="molecule type" value="Genomic_DNA"/>
</dbReference>
<dbReference type="Pfam" id="PF01627">
    <property type="entry name" value="Hpt"/>
    <property type="match status" value="1"/>
</dbReference>
<comment type="caution">
    <text evidence="3">The sequence shown here is derived from an EMBL/GenBank/DDBJ whole genome shotgun (WGS) entry which is preliminary data.</text>
</comment>
<dbReference type="RefSeq" id="WP_063379493.1">
    <property type="nucleotide sequence ID" value="NZ_AUXX01000001.1"/>
</dbReference>
<dbReference type="GO" id="GO:0000160">
    <property type="term" value="P:phosphorelay signal transduction system"/>
    <property type="evidence" value="ECO:0007669"/>
    <property type="project" value="UniProtKB-KW"/>
</dbReference>
<gene>
    <name evidence="3" type="ORF">N478_00135</name>
</gene>
<dbReference type="PATRIC" id="fig|1365257.3.peg.27"/>
<dbReference type="Gene3D" id="1.20.120.160">
    <property type="entry name" value="HPT domain"/>
    <property type="match status" value="1"/>
</dbReference>
<reference evidence="3 4" key="1">
    <citation type="submission" date="2013-07" db="EMBL/GenBank/DDBJ databases">
        <title>Comparative Genomic and Metabolomic Analysis of Twelve Strains of Pseudoalteromonas luteoviolacea.</title>
        <authorList>
            <person name="Vynne N.G."/>
            <person name="Mansson M."/>
            <person name="Gram L."/>
        </authorList>
    </citation>
    <scope>NUCLEOTIDE SEQUENCE [LARGE SCALE GENOMIC DNA]</scope>
    <source>
        <strain evidence="3 4">S4060-1</strain>
    </source>
</reference>
<evidence type="ECO:0000313" key="3">
    <source>
        <dbReference type="EMBL" id="KZN70343.1"/>
    </source>
</evidence>
<dbReference type="InterPro" id="IPR008207">
    <property type="entry name" value="Sig_transdc_His_kin_Hpt_dom"/>
</dbReference>
<dbReference type="AlphaFoldDB" id="A0A162CL93"/>
<evidence type="ECO:0000259" key="2">
    <source>
        <dbReference type="Pfam" id="PF01627"/>
    </source>
</evidence>
<sequence>MNTQPDELKTLNRNTIIDLVGDEPDKIKKFHTEFLAQAATVLKTIVQSFNINDFGELKSQAHFLKTSARAVGAERSAYFLETIERYSLTKNKSAIKQIIIKLNGEFIAIKKELTNGEH</sequence>
<keyword evidence="1" id="KW-0902">Two-component regulatory system</keyword>
<name>A0A162CL93_9GAMM</name>
<organism evidence="3 4">
    <name type="scientific">Pseudoalteromonas luteoviolacea S4060-1</name>
    <dbReference type="NCBI Taxonomy" id="1365257"/>
    <lineage>
        <taxon>Bacteria</taxon>
        <taxon>Pseudomonadati</taxon>
        <taxon>Pseudomonadota</taxon>
        <taxon>Gammaproteobacteria</taxon>
        <taxon>Alteromonadales</taxon>
        <taxon>Pseudoalteromonadaceae</taxon>
        <taxon>Pseudoalteromonas</taxon>
    </lineage>
</organism>
<dbReference type="Proteomes" id="UP000076661">
    <property type="component" value="Unassembled WGS sequence"/>
</dbReference>
<dbReference type="SUPFAM" id="SSF47226">
    <property type="entry name" value="Histidine-containing phosphotransfer domain, HPT domain"/>
    <property type="match status" value="1"/>
</dbReference>
<dbReference type="GO" id="GO:0004672">
    <property type="term" value="F:protein kinase activity"/>
    <property type="evidence" value="ECO:0007669"/>
    <property type="project" value="UniProtKB-ARBA"/>
</dbReference>